<proteinExistence type="predicted"/>
<dbReference type="SMART" id="SM00563">
    <property type="entry name" value="PlsC"/>
    <property type="match status" value="1"/>
</dbReference>
<dbReference type="PANTHER" id="PTHR10434">
    <property type="entry name" value="1-ACYL-SN-GLYCEROL-3-PHOSPHATE ACYLTRANSFERASE"/>
    <property type="match status" value="1"/>
</dbReference>
<evidence type="ECO:0000313" key="6">
    <source>
        <dbReference type="EMBL" id="MCW3797758.1"/>
    </source>
</evidence>
<evidence type="ECO:0000313" key="7">
    <source>
        <dbReference type="Proteomes" id="UP001526246"/>
    </source>
</evidence>
<keyword evidence="4" id="KW-0472">Membrane</keyword>
<dbReference type="RefSeq" id="WP_264882268.1">
    <property type="nucleotide sequence ID" value="NZ_JAPDOB010000002.1"/>
</dbReference>
<dbReference type="Proteomes" id="UP001526246">
    <property type="component" value="Unassembled WGS sequence"/>
</dbReference>
<name>A0ABT3JFC6_9SPHN</name>
<evidence type="ECO:0000256" key="1">
    <source>
        <dbReference type="ARBA" id="ARBA00005189"/>
    </source>
</evidence>
<evidence type="ECO:0000256" key="4">
    <source>
        <dbReference type="SAM" id="Phobius"/>
    </source>
</evidence>
<keyword evidence="3 6" id="KW-0012">Acyltransferase</keyword>
<protein>
    <submittedName>
        <fullName evidence="6">1-acyl-sn-glycerol-3-phosphate acyltransferase</fullName>
    </submittedName>
</protein>
<dbReference type="EMBL" id="JAPDOB010000002">
    <property type="protein sequence ID" value="MCW3797758.1"/>
    <property type="molecule type" value="Genomic_DNA"/>
</dbReference>
<evidence type="ECO:0000256" key="3">
    <source>
        <dbReference type="ARBA" id="ARBA00023315"/>
    </source>
</evidence>
<feature type="domain" description="Phospholipid/glycerol acyltransferase" evidence="5">
    <location>
        <begin position="71"/>
        <end position="185"/>
    </location>
</feature>
<sequence>MAMQRFRSFLYFALFYPGTIVYCIASLIAAASSPRALQRVVRGWSDFHHQLVHHLLGIRWEQEGVVPPGPYLVAIKHQAMVETIECLRLVDTPVVVMKQLYVQMPLLGAVMRRYGVIPVDREAGASALREMMALGKAAKAAGRPIVIFPEGTRVPVGQAPELRPGFAGLYRALGMPVVPVALDSGRLWPKGLLKRAGTIRVHIGETIPPGLKRDEIERRVHTALNQFELSAQASPELLGR</sequence>
<evidence type="ECO:0000259" key="5">
    <source>
        <dbReference type="SMART" id="SM00563"/>
    </source>
</evidence>
<dbReference type="GO" id="GO:0016746">
    <property type="term" value="F:acyltransferase activity"/>
    <property type="evidence" value="ECO:0007669"/>
    <property type="project" value="UniProtKB-KW"/>
</dbReference>
<dbReference type="InterPro" id="IPR002123">
    <property type="entry name" value="Plipid/glycerol_acylTrfase"/>
</dbReference>
<keyword evidence="2" id="KW-0808">Transferase</keyword>
<dbReference type="PANTHER" id="PTHR10434:SF40">
    <property type="entry name" value="1-ACYL-SN-GLYCEROL-3-PHOSPHATE ACYLTRANSFERASE"/>
    <property type="match status" value="1"/>
</dbReference>
<evidence type="ECO:0000256" key="2">
    <source>
        <dbReference type="ARBA" id="ARBA00022679"/>
    </source>
</evidence>
<keyword evidence="7" id="KW-1185">Reference proteome</keyword>
<dbReference type="CDD" id="cd07989">
    <property type="entry name" value="LPLAT_AGPAT-like"/>
    <property type="match status" value="1"/>
</dbReference>
<organism evidence="6 7">
    <name type="scientific">Sphingomonas arvum</name>
    <dbReference type="NCBI Taxonomy" id="2992113"/>
    <lineage>
        <taxon>Bacteria</taxon>
        <taxon>Pseudomonadati</taxon>
        <taxon>Pseudomonadota</taxon>
        <taxon>Alphaproteobacteria</taxon>
        <taxon>Sphingomonadales</taxon>
        <taxon>Sphingomonadaceae</taxon>
        <taxon>Sphingomonas</taxon>
    </lineage>
</organism>
<dbReference type="SUPFAM" id="SSF69593">
    <property type="entry name" value="Glycerol-3-phosphate (1)-acyltransferase"/>
    <property type="match status" value="1"/>
</dbReference>
<gene>
    <name evidence="6" type="ORF">OMW55_08075</name>
</gene>
<keyword evidence="4" id="KW-0812">Transmembrane</keyword>
<feature type="transmembrane region" description="Helical" evidence="4">
    <location>
        <begin position="9"/>
        <end position="31"/>
    </location>
</feature>
<keyword evidence="4" id="KW-1133">Transmembrane helix</keyword>
<accession>A0ABT3JFC6</accession>
<reference evidence="6 7" key="1">
    <citation type="submission" date="2022-10" db="EMBL/GenBank/DDBJ databases">
        <title>Sphingomonas sp.</title>
        <authorList>
            <person name="Jin C."/>
        </authorList>
    </citation>
    <scope>NUCLEOTIDE SEQUENCE [LARGE SCALE GENOMIC DNA]</scope>
    <source>
        <strain evidence="6 7">BN140010</strain>
    </source>
</reference>
<comment type="caution">
    <text evidence="6">The sequence shown here is derived from an EMBL/GenBank/DDBJ whole genome shotgun (WGS) entry which is preliminary data.</text>
</comment>
<dbReference type="Pfam" id="PF01553">
    <property type="entry name" value="Acyltransferase"/>
    <property type="match status" value="1"/>
</dbReference>
<comment type="pathway">
    <text evidence="1">Lipid metabolism.</text>
</comment>